<dbReference type="InterPro" id="IPR014752">
    <property type="entry name" value="Arrestin-like_C"/>
</dbReference>
<dbReference type="AlphaFoldDB" id="G0MN43"/>
<evidence type="ECO:0000313" key="4">
    <source>
        <dbReference type="Proteomes" id="UP000008068"/>
    </source>
</evidence>
<dbReference type="InterPro" id="IPR011022">
    <property type="entry name" value="Arrestin_C-like"/>
</dbReference>
<dbReference type="OrthoDB" id="7785529at2759"/>
<dbReference type="Proteomes" id="UP000008068">
    <property type="component" value="Unassembled WGS sequence"/>
</dbReference>
<organism evidence="4">
    <name type="scientific">Caenorhabditis brenneri</name>
    <name type="common">Nematode worm</name>
    <dbReference type="NCBI Taxonomy" id="135651"/>
    <lineage>
        <taxon>Eukaryota</taxon>
        <taxon>Metazoa</taxon>
        <taxon>Ecdysozoa</taxon>
        <taxon>Nematoda</taxon>
        <taxon>Chromadorea</taxon>
        <taxon>Rhabditida</taxon>
        <taxon>Rhabditina</taxon>
        <taxon>Rhabditomorpha</taxon>
        <taxon>Rhabditoidea</taxon>
        <taxon>Rhabditidae</taxon>
        <taxon>Peloderinae</taxon>
        <taxon>Caenorhabditis</taxon>
    </lineage>
</organism>
<dbReference type="SUPFAM" id="SSF81296">
    <property type="entry name" value="E set domains"/>
    <property type="match status" value="1"/>
</dbReference>
<dbReference type="InParanoid" id="G0MN43"/>
<dbReference type="Gene3D" id="2.60.40.640">
    <property type="match status" value="1"/>
</dbReference>
<gene>
    <name evidence="3" type="ORF">CAEBREN_31552</name>
</gene>
<dbReference type="Pfam" id="PF02752">
    <property type="entry name" value="Arrestin_C"/>
    <property type="match status" value="1"/>
</dbReference>
<evidence type="ECO:0000259" key="2">
    <source>
        <dbReference type="Pfam" id="PF02752"/>
    </source>
</evidence>
<reference evidence="4" key="1">
    <citation type="submission" date="2011-07" db="EMBL/GenBank/DDBJ databases">
        <authorList>
            <consortium name="Caenorhabditis brenneri Sequencing and Analysis Consortium"/>
            <person name="Wilson R.K."/>
        </authorList>
    </citation>
    <scope>NUCLEOTIDE SEQUENCE [LARGE SCALE GENOMIC DNA]</scope>
    <source>
        <strain evidence="4">PB2801</strain>
    </source>
</reference>
<dbReference type="InterPro" id="IPR014756">
    <property type="entry name" value="Ig_E-set"/>
</dbReference>
<dbReference type="STRING" id="135651.G0MN43"/>
<dbReference type="EMBL" id="GL379803">
    <property type="protein sequence ID" value="EGT38277.1"/>
    <property type="molecule type" value="Genomic_DNA"/>
</dbReference>
<name>G0MN43_CAEBE</name>
<sequence>MPSLVYKGGDTVILDFNVINKSAVPIKNICAKLCERTHFHARNQHTPCKEFTFHTCPLGYFGQEYTCRKIGSVCTKRVDIPPYSTQSVTLAVVIPETVKTPSFESGLITHGYLFELGVQAQGSWFAQYMTAKIYIGDKKGDEDEDEPKVTMKEMLLQNAPPPAYTP</sequence>
<feature type="domain" description="Arrestin C-terminal-like" evidence="2">
    <location>
        <begin position="1"/>
        <end position="136"/>
    </location>
</feature>
<proteinExistence type="predicted"/>
<keyword evidence="4" id="KW-1185">Reference proteome</keyword>
<feature type="region of interest" description="Disordered" evidence="1">
    <location>
        <begin position="139"/>
        <end position="166"/>
    </location>
</feature>
<evidence type="ECO:0000313" key="3">
    <source>
        <dbReference type="EMBL" id="EGT38277.1"/>
    </source>
</evidence>
<accession>G0MN43</accession>
<feature type="compositionally biased region" description="Basic and acidic residues" evidence="1">
    <location>
        <begin position="139"/>
        <end position="151"/>
    </location>
</feature>
<dbReference type="eggNOG" id="KOG3780">
    <property type="taxonomic scope" value="Eukaryota"/>
</dbReference>
<evidence type="ECO:0000256" key="1">
    <source>
        <dbReference type="SAM" id="MobiDB-lite"/>
    </source>
</evidence>
<dbReference type="HOGENOM" id="CLU_1604181_0_0_1"/>
<protein>
    <recommendedName>
        <fullName evidence="2">Arrestin C-terminal-like domain-containing protein</fullName>
    </recommendedName>
</protein>